<dbReference type="InterPro" id="IPR011013">
    <property type="entry name" value="Gal_mutarotase_sf_dom"/>
</dbReference>
<dbReference type="InterPro" id="IPR003159">
    <property type="entry name" value="Lyase_8_central_dom"/>
</dbReference>
<dbReference type="SUPFAM" id="SSF49863">
    <property type="entry name" value="Hyaluronate lyase-like, C-terminal domain"/>
    <property type="match status" value="1"/>
</dbReference>
<evidence type="ECO:0000259" key="8">
    <source>
        <dbReference type="Pfam" id="PF09092"/>
    </source>
</evidence>
<feature type="domain" description="Lyase N-terminal" evidence="8">
    <location>
        <begin position="30"/>
        <end position="198"/>
    </location>
</feature>
<feature type="domain" description="Polysaccharide lyase family 8 central" evidence="7">
    <location>
        <begin position="603"/>
        <end position="871"/>
    </location>
</feature>
<keyword evidence="6" id="KW-0732">Signal</keyword>
<dbReference type="InterPro" id="IPR014718">
    <property type="entry name" value="GH-type_carb-bd"/>
</dbReference>
<evidence type="ECO:0000313" key="10">
    <source>
        <dbReference type="EMBL" id="MDN3619574.1"/>
    </source>
</evidence>
<evidence type="ECO:0000256" key="2">
    <source>
        <dbReference type="ARBA" id="ARBA00006699"/>
    </source>
</evidence>
<sequence>MKFSIFIKTIFISIVFFTATGFAQQNKPAVESFEKESVLSEYKTENSNLITSKKHYKYGKNSLKWSWSDKASFGTSNFKFLTLEESPLAYGNYFPASPTLQMAIYNEVSQDEKITISYQKDGKKEVWFNLSLNFTGWRKIWVPFYEMDGNAPKKGTAVNYDYFKITTTAKSGTLFFDDIIFSQYQDDRHQFPDNLIPFIKEDKKLREDFWMPLAVNFNRIKKLEKKTISVATRLDLNKFESLIAKDLEVPKKYKTYINSLKSDFNTLGIYEKEGVVLGPPLTFYDQQEYFNKDQQGVKRFNDVKAFGAIMRKLSHFYDRSTPEETKQIEEMFVLGTKYFLDQGWQAGTSGGTRHHVGYFVRGIAEGFFTMRKTLYKEGLLNDVANSMHWLFNLGMLLDDKSTFKVNIDYLNTQSYYHLMLIFLVDNQEGQAALLKAYSNYMSIILAQQNEEWGFKIDGTSWHHNGHYPAYGLGAFQNVPKVIKTLSRTRFRVKTAGHQNFKKAFLTSSEYSQLYNWGFGNAGRHPLENNGIESLKDQYLMMAQSGNPEGNSKIDRDVAAAYLRLWGKEDVFNSTVFRDIEGIASQKLKPYKTLPYAATAIQRKGNDWAAIIKGYSKYVWASEIYVDENRYGRYPANGTIELLNNKGESGSGFRQEGWDWNRYPGATIIYLPLKELETKKPLLMFRSDETFAGTTTLNGNGIFGMILNEGSGSNADGDDTKNGFPGKLKAKKSVFSFGDKLISIGTNISSVDTKNATQTNLFQSFLPDSKQVLYSSNGKMKKLGSKEVLTKNSSSKKWIIDPYGSGYYLLSKNDTYIQKKTQDSYHNKYSIHTGKMNAKGKGVKETQGDYATGWLNHGFAPKDASYQYVIYPFLDKDKQADFNKYASKDNSYTILRADNIAHIVKDKESKITGYVVFEADKSLENGLLEKVSNPCLIMIGNEETNVAELSVVQPDLNFEAYKKSRYINFSRPVPLSFTLKGKWNTSKTNFIKSISYKDGNTTFSLECKDGLPRIFSISKI</sequence>
<dbReference type="InterPro" id="IPR015176">
    <property type="entry name" value="Lyase_N"/>
</dbReference>
<dbReference type="GO" id="GO:0005576">
    <property type="term" value="C:extracellular region"/>
    <property type="evidence" value="ECO:0007669"/>
    <property type="project" value="InterPro"/>
</dbReference>
<dbReference type="Pfam" id="PF09093">
    <property type="entry name" value="Lyase_catalyt"/>
    <property type="match status" value="1"/>
</dbReference>
<dbReference type="AlphaFoldDB" id="A0AAJ1VGS4"/>
<dbReference type="InterPro" id="IPR015177">
    <property type="entry name" value="Lyase_catalyt"/>
</dbReference>
<dbReference type="Gene3D" id="2.60.220.10">
    <property type="entry name" value="Polysaccharide lyase family 8-like, C-terminal"/>
    <property type="match status" value="1"/>
</dbReference>
<comment type="caution">
    <text evidence="10">The sequence shown here is derived from an EMBL/GenBank/DDBJ whole genome shotgun (WGS) entry which is preliminary data.</text>
</comment>
<feature type="chain" id="PRO_5042487520" evidence="6">
    <location>
        <begin position="24"/>
        <end position="1019"/>
    </location>
</feature>
<dbReference type="Pfam" id="PF02278">
    <property type="entry name" value="Lyase_8"/>
    <property type="match status" value="1"/>
</dbReference>
<dbReference type="GO" id="GO:0005975">
    <property type="term" value="P:carbohydrate metabolic process"/>
    <property type="evidence" value="ECO:0007669"/>
    <property type="project" value="InterPro"/>
</dbReference>
<comment type="subunit">
    <text evidence="3">Monomer.</text>
</comment>
<dbReference type="InterPro" id="IPR039174">
    <property type="entry name" value="Chondroitin_ABC_lyase"/>
</dbReference>
<dbReference type="SUPFAM" id="SSF49785">
    <property type="entry name" value="Galactose-binding domain-like"/>
    <property type="match status" value="1"/>
</dbReference>
<organism evidence="10 11">
    <name type="scientific">Polaribacter sejongensis</name>
    <dbReference type="NCBI Taxonomy" id="985043"/>
    <lineage>
        <taxon>Bacteria</taxon>
        <taxon>Pseudomonadati</taxon>
        <taxon>Bacteroidota</taxon>
        <taxon>Flavobacteriia</taxon>
        <taxon>Flavobacteriales</taxon>
        <taxon>Flavobacteriaceae</taxon>
    </lineage>
</organism>
<keyword evidence="5 10" id="KW-0456">Lyase</keyword>
<dbReference type="InterPro" id="IPR011071">
    <property type="entry name" value="Lyase_8-like_C"/>
</dbReference>
<dbReference type="Gene3D" id="1.50.10.100">
    <property type="entry name" value="Chondroitin AC/alginate lyase"/>
    <property type="match status" value="1"/>
</dbReference>
<evidence type="ECO:0000256" key="3">
    <source>
        <dbReference type="ARBA" id="ARBA00011245"/>
    </source>
</evidence>
<dbReference type="GO" id="GO:0016837">
    <property type="term" value="F:carbon-oxygen lyase activity, acting on polysaccharides"/>
    <property type="evidence" value="ECO:0007669"/>
    <property type="project" value="UniProtKB-ARBA"/>
</dbReference>
<gene>
    <name evidence="10" type="ORF">QWY81_08930</name>
</gene>
<protein>
    <submittedName>
        <fullName evidence="10">Chondroitinase family polysaccharide lyase</fullName>
    </submittedName>
</protein>
<dbReference type="InterPro" id="IPR008929">
    <property type="entry name" value="Chondroitin_lyas"/>
</dbReference>
<dbReference type="RefSeq" id="WP_261973113.1">
    <property type="nucleotide sequence ID" value="NZ_CP103460.1"/>
</dbReference>
<name>A0AAJ1VGS4_9FLAO</name>
<evidence type="ECO:0000259" key="7">
    <source>
        <dbReference type="Pfam" id="PF02278"/>
    </source>
</evidence>
<feature type="domain" description="Lyase catalytic" evidence="9">
    <location>
        <begin position="237"/>
        <end position="567"/>
    </location>
</feature>
<dbReference type="SUPFAM" id="SSF74650">
    <property type="entry name" value="Galactose mutarotase-like"/>
    <property type="match status" value="1"/>
</dbReference>
<accession>A0AAJ1VGS4</accession>
<evidence type="ECO:0000256" key="6">
    <source>
        <dbReference type="SAM" id="SignalP"/>
    </source>
</evidence>
<keyword evidence="4" id="KW-0106">Calcium</keyword>
<evidence type="ECO:0000313" key="11">
    <source>
        <dbReference type="Proteomes" id="UP001228636"/>
    </source>
</evidence>
<dbReference type="Pfam" id="PF09092">
    <property type="entry name" value="Lyase_N"/>
    <property type="match status" value="1"/>
</dbReference>
<dbReference type="PANTHER" id="PTHR37322">
    <property type="match status" value="1"/>
</dbReference>
<dbReference type="Gene3D" id="2.60.120.430">
    <property type="entry name" value="Galactose-binding lectin"/>
    <property type="match status" value="1"/>
</dbReference>
<evidence type="ECO:0000256" key="5">
    <source>
        <dbReference type="ARBA" id="ARBA00023239"/>
    </source>
</evidence>
<dbReference type="PANTHER" id="PTHR37322:SF3">
    <property type="entry name" value="CHONDROITIN SULFATE ABC EXOLYASE"/>
    <property type="match status" value="1"/>
</dbReference>
<dbReference type="Proteomes" id="UP001228636">
    <property type="component" value="Unassembled WGS sequence"/>
</dbReference>
<dbReference type="GO" id="GO:0030246">
    <property type="term" value="F:carbohydrate binding"/>
    <property type="evidence" value="ECO:0007669"/>
    <property type="project" value="InterPro"/>
</dbReference>
<evidence type="ECO:0000259" key="9">
    <source>
        <dbReference type="Pfam" id="PF09093"/>
    </source>
</evidence>
<dbReference type="Gene3D" id="2.70.98.10">
    <property type="match status" value="1"/>
</dbReference>
<comment type="cofactor">
    <cofactor evidence="1">
        <name>Ca(2+)</name>
        <dbReference type="ChEBI" id="CHEBI:29108"/>
    </cofactor>
</comment>
<evidence type="ECO:0000256" key="4">
    <source>
        <dbReference type="ARBA" id="ARBA00022837"/>
    </source>
</evidence>
<dbReference type="GO" id="GO:0006027">
    <property type="term" value="P:glycosaminoglycan catabolic process"/>
    <property type="evidence" value="ECO:0007669"/>
    <property type="project" value="InterPro"/>
</dbReference>
<dbReference type="EMBL" id="JAUFQH010000006">
    <property type="protein sequence ID" value="MDN3619574.1"/>
    <property type="molecule type" value="Genomic_DNA"/>
</dbReference>
<feature type="signal peptide" evidence="6">
    <location>
        <begin position="1"/>
        <end position="23"/>
    </location>
</feature>
<dbReference type="SUPFAM" id="SSF48230">
    <property type="entry name" value="Chondroitin AC/alginate lyase"/>
    <property type="match status" value="1"/>
</dbReference>
<evidence type="ECO:0000256" key="1">
    <source>
        <dbReference type="ARBA" id="ARBA00001913"/>
    </source>
</evidence>
<comment type="similarity">
    <text evidence="2">Belongs to the polysaccharide lyase 8 family.</text>
</comment>
<dbReference type="InterPro" id="IPR008979">
    <property type="entry name" value="Galactose-bd-like_sf"/>
</dbReference>
<reference evidence="10 11" key="1">
    <citation type="journal article" date="2014" name="Int. J. Syst. Evol. Microbiol.">
        <title>Complete genome sequence of Corynebacterium casei LMG S-19264T (=DSM 44701T), isolated from a smear-ripened cheese.</title>
        <authorList>
            <consortium name="US DOE Joint Genome Institute (JGI-PGF)"/>
            <person name="Walter F."/>
            <person name="Albersmeier A."/>
            <person name="Kalinowski J."/>
            <person name="Ruckert C."/>
        </authorList>
    </citation>
    <scope>NUCLEOTIDE SEQUENCE [LARGE SCALE GENOMIC DNA]</scope>
    <source>
        <strain evidence="10 11">CECT 8670</strain>
    </source>
</reference>
<proteinExistence type="inferred from homology"/>